<feature type="domain" description="Centromere protein J C-terminal" evidence="3">
    <location>
        <begin position="337"/>
        <end position="366"/>
    </location>
</feature>
<proteinExistence type="inferred from homology"/>
<sequence length="392" mass="45724">MADLNELKEEFVELLNEENPIENPPKMHEEEKTEWGTLNEEIEYIDPQFRSTKSSLDSQELSYKLEKKLELLDFELNKFKNANEKLETILKSAKDKEKDAKKLNETLEKKLEQVKLEQSAWVEKQQKAIRQREKARKDSQKNLAAAISHNEREEFNNLKQQFQALQEERKRKENRDNKVISKLTREKMELQNKLFELEERSRDRRRSPIVPASRSTAETQTPIEEEKGNIEALTPIEIFSAHSRVLEVVKQSTLSDGRVQKTLADGHILIVFPDGMRQEKYQNNYKITYFPNRDIKQDFPDGSTQYFFAETGAFQKVYANGKQTIRFNNGQTEKHYNDGSKKIIYPDGTVKRITSNGEEVCMFMDGVVERTDNKGVKQLIHPGGNIEMTETN</sequence>
<accession>A0AAU9IKG1</accession>
<feature type="compositionally biased region" description="Polar residues" evidence="2">
    <location>
        <begin position="213"/>
        <end position="222"/>
    </location>
</feature>
<dbReference type="InterPro" id="IPR026581">
    <property type="entry name" value="TCP10L/CENPJ"/>
</dbReference>
<evidence type="ECO:0000313" key="5">
    <source>
        <dbReference type="Proteomes" id="UP001162131"/>
    </source>
</evidence>
<dbReference type="Proteomes" id="UP001162131">
    <property type="component" value="Unassembled WGS sequence"/>
</dbReference>
<evidence type="ECO:0000256" key="2">
    <source>
        <dbReference type="SAM" id="MobiDB-lite"/>
    </source>
</evidence>
<comment type="similarity">
    <text evidence="1">Belongs to the TCP10 family.</text>
</comment>
<dbReference type="PANTHER" id="PTHR10331:SF6">
    <property type="entry name" value="SPINDLE ASSEMBLY ABNORMAL 4"/>
    <property type="match status" value="1"/>
</dbReference>
<keyword evidence="5" id="KW-1185">Reference proteome</keyword>
<gene>
    <name evidence="4" type="ORF">BSTOLATCC_MIC12750</name>
</gene>
<evidence type="ECO:0000256" key="1">
    <source>
        <dbReference type="ARBA" id="ARBA00005627"/>
    </source>
</evidence>
<name>A0AAU9IKG1_9CILI</name>
<dbReference type="InterPro" id="IPR047002">
    <property type="entry name" value="Tcp10_C_sf"/>
</dbReference>
<feature type="region of interest" description="Disordered" evidence="2">
    <location>
        <begin position="199"/>
        <end position="227"/>
    </location>
</feature>
<comment type="caution">
    <text evidence="4">The sequence shown here is derived from an EMBL/GenBank/DDBJ whole genome shotgun (WGS) entry which is preliminary data.</text>
</comment>
<dbReference type="AlphaFoldDB" id="A0AAU9IKG1"/>
<dbReference type="EMBL" id="CAJZBQ010000013">
    <property type="protein sequence ID" value="CAG9314972.1"/>
    <property type="molecule type" value="Genomic_DNA"/>
</dbReference>
<evidence type="ECO:0000313" key="4">
    <source>
        <dbReference type="EMBL" id="CAG9314972.1"/>
    </source>
</evidence>
<protein>
    <recommendedName>
        <fullName evidence="3">Centromere protein J C-terminal domain-containing protein</fullName>
    </recommendedName>
</protein>
<dbReference type="Pfam" id="PF07202">
    <property type="entry name" value="Tcp10_C"/>
    <property type="match status" value="1"/>
</dbReference>
<dbReference type="PANTHER" id="PTHR10331">
    <property type="entry name" value="T COMPLEX PROTEIN 10"/>
    <property type="match status" value="1"/>
</dbReference>
<dbReference type="Gene3D" id="2.60.450.20">
    <property type="match status" value="1"/>
</dbReference>
<organism evidence="4 5">
    <name type="scientific">Blepharisma stoltei</name>
    <dbReference type="NCBI Taxonomy" id="1481888"/>
    <lineage>
        <taxon>Eukaryota</taxon>
        <taxon>Sar</taxon>
        <taxon>Alveolata</taxon>
        <taxon>Ciliophora</taxon>
        <taxon>Postciliodesmatophora</taxon>
        <taxon>Heterotrichea</taxon>
        <taxon>Heterotrichida</taxon>
        <taxon>Blepharismidae</taxon>
        <taxon>Blepharisma</taxon>
    </lineage>
</organism>
<evidence type="ECO:0000259" key="3">
    <source>
        <dbReference type="Pfam" id="PF07202"/>
    </source>
</evidence>
<dbReference type="InterPro" id="IPR009852">
    <property type="entry name" value="CENPJ_C_dom"/>
</dbReference>
<reference evidence="4" key="1">
    <citation type="submission" date="2021-09" db="EMBL/GenBank/DDBJ databases">
        <authorList>
            <consortium name="AG Swart"/>
            <person name="Singh M."/>
            <person name="Singh A."/>
            <person name="Seah K."/>
            <person name="Emmerich C."/>
        </authorList>
    </citation>
    <scope>NUCLEOTIDE SEQUENCE</scope>
    <source>
        <strain evidence="4">ATCC30299</strain>
    </source>
</reference>